<protein>
    <recommendedName>
        <fullName evidence="7">Orotidine 5'-phosphate decarboxylase</fullName>
        <ecNumber evidence="7">4.1.1.23</ecNumber>
    </recommendedName>
    <alternativeName>
        <fullName evidence="7">OMP decarboxylase</fullName>
        <shortName evidence="7">OMPDCase</shortName>
        <shortName evidence="7">OMPdecase</shortName>
    </alternativeName>
</protein>
<evidence type="ECO:0000256" key="7">
    <source>
        <dbReference type="HAMAP-Rule" id="MF_01215"/>
    </source>
</evidence>
<dbReference type="SUPFAM" id="SSF51366">
    <property type="entry name" value="Ribulose-phoshate binding barrel"/>
    <property type="match status" value="1"/>
</dbReference>
<evidence type="ECO:0000256" key="2">
    <source>
        <dbReference type="ARBA" id="ARBA00008847"/>
    </source>
</evidence>
<accession>A0A1G6QHV3</accession>
<comment type="catalytic activity">
    <reaction evidence="6 7">
        <text>orotidine 5'-phosphate + H(+) = UMP + CO2</text>
        <dbReference type="Rhea" id="RHEA:11596"/>
        <dbReference type="ChEBI" id="CHEBI:15378"/>
        <dbReference type="ChEBI" id="CHEBI:16526"/>
        <dbReference type="ChEBI" id="CHEBI:57538"/>
        <dbReference type="ChEBI" id="CHEBI:57865"/>
        <dbReference type="EC" id="4.1.1.23"/>
    </reaction>
</comment>
<reference evidence="9 10" key="1">
    <citation type="submission" date="2016-10" db="EMBL/GenBank/DDBJ databases">
        <authorList>
            <person name="de Groot N.N."/>
        </authorList>
    </citation>
    <scope>NUCLEOTIDE SEQUENCE [LARGE SCALE GENOMIC DNA]</scope>
    <source>
        <strain evidence="9 10">JCM 11308</strain>
    </source>
</reference>
<dbReference type="UniPathway" id="UPA00070">
    <property type="reaction ID" value="UER00120"/>
</dbReference>
<evidence type="ECO:0000256" key="6">
    <source>
        <dbReference type="ARBA" id="ARBA00049157"/>
    </source>
</evidence>
<comment type="similarity">
    <text evidence="2 7">Belongs to the OMP decarboxylase family. Type 2 subfamily.</text>
</comment>
<keyword evidence="3 7" id="KW-0210">Decarboxylase</keyword>
<dbReference type="EMBL" id="FNAB01000002">
    <property type="protein sequence ID" value="SDC91959.1"/>
    <property type="molecule type" value="Genomic_DNA"/>
</dbReference>
<dbReference type="PROSITE" id="PS00156">
    <property type="entry name" value="OMPDECASE"/>
    <property type="match status" value="1"/>
</dbReference>
<dbReference type="SMART" id="SM00934">
    <property type="entry name" value="OMPdecase"/>
    <property type="match status" value="1"/>
</dbReference>
<dbReference type="NCBIfam" id="TIGR02127">
    <property type="entry name" value="pyrF_sub2"/>
    <property type="match status" value="1"/>
</dbReference>
<evidence type="ECO:0000256" key="5">
    <source>
        <dbReference type="ARBA" id="ARBA00023239"/>
    </source>
</evidence>
<dbReference type="InterPro" id="IPR011060">
    <property type="entry name" value="RibuloseP-bd_barrel"/>
</dbReference>
<gene>
    <name evidence="7" type="primary">pyrF</name>
    <name evidence="9" type="ORF">SAMN05444580_10277</name>
</gene>
<evidence type="ECO:0000256" key="4">
    <source>
        <dbReference type="ARBA" id="ARBA00022975"/>
    </source>
</evidence>
<dbReference type="InterPro" id="IPR011995">
    <property type="entry name" value="OMPdecase_type-2"/>
</dbReference>
<dbReference type="PANTHER" id="PTHR43375:SF1">
    <property type="entry name" value="OROTIDINE 5'-PHOSPHATE DECARBOXYLASE"/>
    <property type="match status" value="1"/>
</dbReference>
<dbReference type="GO" id="GO:0044205">
    <property type="term" value="P:'de novo' UMP biosynthetic process"/>
    <property type="evidence" value="ECO:0007669"/>
    <property type="project" value="UniProtKB-UniRule"/>
</dbReference>
<dbReference type="GO" id="GO:0004590">
    <property type="term" value="F:orotidine-5'-phosphate decarboxylase activity"/>
    <property type="evidence" value="ECO:0007669"/>
    <property type="project" value="UniProtKB-UniRule"/>
</dbReference>
<evidence type="ECO:0000259" key="8">
    <source>
        <dbReference type="SMART" id="SM00934"/>
    </source>
</evidence>
<keyword evidence="4 7" id="KW-0665">Pyrimidine biosynthesis</keyword>
<name>A0A1G6QHV3_9NOCA</name>
<feature type="domain" description="Orotidine 5'-phosphate decarboxylase" evidence="8">
    <location>
        <begin position="20"/>
        <end position="278"/>
    </location>
</feature>
<dbReference type="InterPro" id="IPR013785">
    <property type="entry name" value="Aldolase_TIM"/>
</dbReference>
<evidence type="ECO:0000313" key="10">
    <source>
        <dbReference type="Proteomes" id="UP000199417"/>
    </source>
</evidence>
<proteinExistence type="inferred from homology"/>
<dbReference type="HAMAP" id="MF_01215">
    <property type="entry name" value="OMPdecase_type2"/>
    <property type="match status" value="1"/>
</dbReference>
<evidence type="ECO:0000256" key="1">
    <source>
        <dbReference type="ARBA" id="ARBA00004861"/>
    </source>
</evidence>
<comment type="pathway">
    <text evidence="1 7">Pyrimidine metabolism; UMP biosynthesis via de novo pathway; UMP from orotate: step 2/2.</text>
</comment>
<dbReference type="CDD" id="cd04725">
    <property type="entry name" value="OMP_decarboxylase_like"/>
    <property type="match status" value="1"/>
</dbReference>
<dbReference type="InterPro" id="IPR001754">
    <property type="entry name" value="OMPdeCOase_dom"/>
</dbReference>
<evidence type="ECO:0000256" key="3">
    <source>
        <dbReference type="ARBA" id="ARBA00022793"/>
    </source>
</evidence>
<keyword evidence="10" id="KW-1185">Reference proteome</keyword>
<dbReference type="AlphaFoldDB" id="A0A1G6QHV3"/>
<organism evidence="9 10">
    <name type="scientific">Rhodococcus tukisamuensis</name>
    <dbReference type="NCBI Taxonomy" id="168276"/>
    <lineage>
        <taxon>Bacteria</taxon>
        <taxon>Bacillati</taxon>
        <taxon>Actinomycetota</taxon>
        <taxon>Actinomycetes</taxon>
        <taxon>Mycobacteriales</taxon>
        <taxon>Nocardiaceae</taxon>
        <taxon>Rhodococcus</taxon>
    </lineage>
</organism>
<dbReference type="EC" id="4.1.1.23" evidence="7"/>
<dbReference type="STRING" id="168276.SAMN05444580_10277"/>
<dbReference type="PANTHER" id="PTHR43375">
    <property type="entry name" value="OROTIDINE 5'-PHOSPHATE DECARBOXYLASE"/>
    <property type="match status" value="1"/>
</dbReference>
<dbReference type="RefSeq" id="WP_072846878.1">
    <property type="nucleotide sequence ID" value="NZ_FNAB01000002.1"/>
</dbReference>
<dbReference type="Gene3D" id="3.20.20.70">
    <property type="entry name" value="Aldolase class I"/>
    <property type="match status" value="1"/>
</dbReference>
<dbReference type="GO" id="GO:0006207">
    <property type="term" value="P:'de novo' pyrimidine nucleobase biosynthetic process"/>
    <property type="evidence" value="ECO:0007669"/>
    <property type="project" value="InterPro"/>
</dbReference>
<keyword evidence="5 7" id="KW-0456">Lyase</keyword>
<dbReference type="Pfam" id="PF00215">
    <property type="entry name" value="OMPdecase"/>
    <property type="match status" value="1"/>
</dbReference>
<feature type="active site" description="Proton donor" evidence="7">
    <location>
        <position position="99"/>
    </location>
</feature>
<dbReference type="Proteomes" id="UP000199417">
    <property type="component" value="Unassembled WGS sequence"/>
</dbReference>
<dbReference type="InterPro" id="IPR018089">
    <property type="entry name" value="OMPdecase_AS"/>
</dbReference>
<sequence>MSHGHSWGHRLRSAIGARGRLCVGIDPHPSLLQAWGLPETAEGVEAFSEICVEAFVGEVALVKPQVAFFEAYGSAGYAVLERTISVVRSAGTLVVADAKRGDIGSTMAAYAQSWLGDGSPLASDAVTASPYLGFGSLDPALALASETGRGVFVLARTSNPEGGRLQGARLSETSGSGAPDGEVSAVQAVSVAQSVVDDAVAHNRDGRDTVGLVVGATRGHGLDLSEFSGPILAPGLGAQGATVADLAEIFYDSRELLLPNTSRDVLRHGPSVSALRAAAERVRDEVEAGLA</sequence>
<evidence type="ECO:0000313" key="9">
    <source>
        <dbReference type="EMBL" id="SDC91959.1"/>
    </source>
</evidence>